<protein>
    <recommendedName>
        <fullName evidence="1">N-acetyltransferase domain-containing protein</fullName>
    </recommendedName>
</protein>
<organism evidence="2 3">
    <name type="scientific">Enterococcus saigonensis</name>
    <dbReference type="NCBI Taxonomy" id="1805431"/>
    <lineage>
        <taxon>Bacteria</taxon>
        <taxon>Bacillati</taxon>
        <taxon>Bacillota</taxon>
        <taxon>Bacilli</taxon>
        <taxon>Lactobacillales</taxon>
        <taxon>Enterococcaceae</taxon>
        <taxon>Enterococcus</taxon>
    </lineage>
</organism>
<dbReference type="RefSeq" id="WP_173102573.1">
    <property type="nucleotide sequence ID" value="NZ_AP022822.1"/>
</dbReference>
<dbReference type="PROSITE" id="PS51186">
    <property type="entry name" value="GNAT"/>
    <property type="match status" value="1"/>
</dbReference>
<dbReference type="Gene3D" id="3.40.630.30">
    <property type="match status" value="1"/>
</dbReference>
<dbReference type="GO" id="GO:0016747">
    <property type="term" value="F:acyltransferase activity, transferring groups other than amino-acyl groups"/>
    <property type="evidence" value="ECO:0007669"/>
    <property type="project" value="InterPro"/>
</dbReference>
<dbReference type="AlphaFoldDB" id="A0A679I6S4"/>
<dbReference type="PANTHER" id="PTHR43072">
    <property type="entry name" value="N-ACETYLTRANSFERASE"/>
    <property type="match status" value="1"/>
</dbReference>
<gene>
    <name evidence="2" type="ORF">EsVE80_08010</name>
</gene>
<feature type="domain" description="N-acetyltransferase" evidence="1">
    <location>
        <begin position="3"/>
        <end position="165"/>
    </location>
</feature>
<keyword evidence="3" id="KW-1185">Reference proteome</keyword>
<evidence type="ECO:0000313" key="3">
    <source>
        <dbReference type="Proteomes" id="UP000502998"/>
    </source>
</evidence>
<accession>A0A679I6S4</accession>
<dbReference type="Pfam" id="PF13420">
    <property type="entry name" value="Acetyltransf_4"/>
    <property type="match status" value="1"/>
</dbReference>
<dbReference type="EMBL" id="AP022822">
    <property type="protein sequence ID" value="BCA85278.1"/>
    <property type="molecule type" value="Genomic_DNA"/>
</dbReference>
<sequence length="184" mass="20997">MTEKIRIATKKDAAAILAIYMPYVKETAITFEYEVPTLADFEKRIEQTLARYPYLVAEKEDSTLTGYAYAGAYKGRPAYDWSCEVTIYVAKDAKSRGLGTRLYQALEVELQKQNVVQLLACITAGNGASIKFHEKLGYRQVGIFPKLGYKFAQWYDILWLQKTLQEVSSEPDNFIPYPKIKDLP</sequence>
<dbReference type="SUPFAM" id="SSF55729">
    <property type="entry name" value="Acyl-CoA N-acyltransferases (Nat)"/>
    <property type="match status" value="1"/>
</dbReference>
<proteinExistence type="predicted"/>
<dbReference type="KEGG" id="esg:EsVE80_08010"/>
<name>A0A679I6S4_9ENTE</name>
<dbReference type="InterPro" id="IPR000182">
    <property type="entry name" value="GNAT_dom"/>
</dbReference>
<dbReference type="Proteomes" id="UP000502998">
    <property type="component" value="Chromosome"/>
</dbReference>
<reference evidence="2 3" key="1">
    <citation type="submission" date="2020-02" db="EMBL/GenBank/DDBJ databases">
        <title>Characterization of vanA genotype vancomycin-resistant Enterococcus saigonensis VE80.</title>
        <authorList>
            <person name="Harada T."/>
            <person name="Motooka D."/>
            <person name="Nakamura S."/>
            <person name="Yamamoto Y."/>
            <person name="Kawahara R."/>
            <person name="Kawatsu K."/>
        </authorList>
    </citation>
    <scope>NUCLEOTIDE SEQUENCE [LARGE SCALE GENOMIC DNA]</scope>
    <source>
        <strain evidence="2 3">VE80</strain>
    </source>
</reference>
<evidence type="ECO:0000313" key="2">
    <source>
        <dbReference type="EMBL" id="BCA85278.1"/>
    </source>
</evidence>
<dbReference type="PANTHER" id="PTHR43072:SF8">
    <property type="entry name" value="ACYLTRANSFERASE FABY-RELATED"/>
    <property type="match status" value="1"/>
</dbReference>
<dbReference type="CDD" id="cd04301">
    <property type="entry name" value="NAT_SF"/>
    <property type="match status" value="1"/>
</dbReference>
<evidence type="ECO:0000259" key="1">
    <source>
        <dbReference type="PROSITE" id="PS51186"/>
    </source>
</evidence>
<dbReference type="InterPro" id="IPR016181">
    <property type="entry name" value="Acyl_CoA_acyltransferase"/>
</dbReference>